<reference evidence="1 2" key="1">
    <citation type="journal article" date="2022" name="Plant J.">
        <title>Chromosome-level genome of Camellia lanceoleosa provides a valuable resource for understanding genome evolution and self-incompatibility.</title>
        <authorList>
            <person name="Gong W."/>
            <person name="Xiao S."/>
            <person name="Wang L."/>
            <person name="Liao Z."/>
            <person name="Chang Y."/>
            <person name="Mo W."/>
            <person name="Hu G."/>
            <person name="Li W."/>
            <person name="Zhao G."/>
            <person name="Zhu H."/>
            <person name="Hu X."/>
            <person name="Ji K."/>
            <person name="Xiang X."/>
            <person name="Song Q."/>
            <person name="Yuan D."/>
            <person name="Jin S."/>
            <person name="Zhang L."/>
        </authorList>
    </citation>
    <scope>NUCLEOTIDE SEQUENCE [LARGE SCALE GENOMIC DNA]</scope>
    <source>
        <strain evidence="1">SQ_2022a</strain>
    </source>
</reference>
<proteinExistence type="predicted"/>
<accession>A0ACC0G7K0</accession>
<name>A0ACC0G7K0_9ERIC</name>
<dbReference type="EMBL" id="CM045767">
    <property type="protein sequence ID" value="KAI7996588.1"/>
    <property type="molecule type" value="Genomic_DNA"/>
</dbReference>
<keyword evidence="2" id="KW-1185">Reference proteome</keyword>
<evidence type="ECO:0000313" key="1">
    <source>
        <dbReference type="EMBL" id="KAI7996588.1"/>
    </source>
</evidence>
<organism evidence="1 2">
    <name type="scientific">Camellia lanceoleosa</name>
    <dbReference type="NCBI Taxonomy" id="1840588"/>
    <lineage>
        <taxon>Eukaryota</taxon>
        <taxon>Viridiplantae</taxon>
        <taxon>Streptophyta</taxon>
        <taxon>Embryophyta</taxon>
        <taxon>Tracheophyta</taxon>
        <taxon>Spermatophyta</taxon>
        <taxon>Magnoliopsida</taxon>
        <taxon>eudicotyledons</taxon>
        <taxon>Gunneridae</taxon>
        <taxon>Pentapetalae</taxon>
        <taxon>asterids</taxon>
        <taxon>Ericales</taxon>
        <taxon>Theaceae</taxon>
        <taxon>Camellia</taxon>
    </lineage>
</organism>
<comment type="caution">
    <text evidence="1">The sequence shown here is derived from an EMBL/GenBank/DDBJ whole genome shotgun (WGS) entry which is preliminary data.</text>
</comment>
<gene>
    <name evidence="1" type="ORF">LOK49_LG10G01078</name>
</gene>
<protein>
    <submittedName>
        <fullName evidence="1">Uncharacterized protein</fullName>
    </submittedName>
</protein>
<dbReference type="Proteomes" id="UP001060215">
    <property type="component" value="Chromosome 10"/>
</dbReference>
<sequence length="650" mass="72470">METQTQGKEQSPGKKKKRGTSPSYPKHTTSTDQHHQHHHGTTIQSKRNPNASVHGIGLPDDHKHNNHVATPSENLNSKRIPNYLRATKSSSLDSSSISNHIHGKKQASASNSNITMATQTQKPTPNLDRKRSFNKPPSPNSNVNSTTATQTQKPTPYLDRRRSFDKPPSPNSNIINTTATQTQKPTPYLDRRRSFDKPPSPNSLLQKSNTFVNPTITMNERKLKPSSLSNATVQRTSSLPKPHHHHHHHQCQEKLLKAPIHGEDVKKSHSSIVVNTRSPTMTSSSSNSCSSNVKKITTDTYTGINKKQKNATPCSVTIVTATAASTKAPTATSSTTTGRFPEIDDNPLILLNECHQEEDQEYSLVTSNVEEDLVKFESKHIEFATDIIPRLLEKDHNNKEHVVDVSIVELAEPEKNQHEDVNNNIQPYELKGTISLEDQNALCLDVNKVEGEAEETSCRSSSSCKKNNHHKLGREVHDKDEIYSDKRNHPELKVEESFVTNLEGEETSAKGEKSLEEKENEETSAKEDKLLEEKETEKEEQQQIVNEEGSKTTQSKERDHQEEDDHDASHTVVATSEGGIEETKGEATTELLQQGGQVKVQGKTNSHSHSQAYNDVIEETASKLREERKNKVKALVGAFETVISLQEDTP</sequence>
<evidence type="ECO:0000313" key="2">
    <source>
        <dbReference type="Proteomes" id="UP001060215"/>
    </source>
</evidence>